<dbReference type="EMBL" id="HBEY01025751">
    <property type="protein sequence ID" value="CAD8608791.1"/>
    <property type="molecule type" value="Transcribed_RNA"/>
</dbReference>
<accession>A0A7S0LCZ2</accession>
<organism evidence="2">
    <name type="scientific">Coccolithus braarudii</name>
    <dbReference type="NCBI Taxonomy" id="221442"/>
    <lineage>
        <taxon>Eukaryota</taxon>
        <taxon>Haptista</taxon>
        <taxon>Haptophyta</taxon>
        <taxon>Prymnesiophyceae</taxon>
        <taxon>Coccolithales</taxon>
        <taxon>Coccolithaceae</taxon>
        <taxon>Coccolithus</taxon>
    </lineage>
</organism>
<evidence type="ECO:0000256" key="1">
    <source>
        <dbReference type="SAM" id="Phobius"/>
    </source>
</evidence>
<name>A0A7S0LCZ2_9EUKA</name>
<keyword evidence="1" id="KW-1133">Transmembrane helix</keyword>
<keyword evidence="1" id="KW-0812">Transmembrane</keyword>
<keyword evidence="1" id="KW-0472">Membrane</keyword>
<proteinExistence type="predicted"/>
<evidence type="ECO:0000313" key="2">
    <source>
        <dbReference type="EMBL" id="CAD8608791.1"/>
    </source>
</evidence>
<gene>
    <name evidence="2" type="ORF">CPEL01642_LOCUS12169</name>
</gene>
<protein>
    <submittedName>
        <fullName evidence="2">Uncharacterized protein</fullName>
    </submittedName>
</protein>
<reference evidence="2" key="1">
    <citation type="submission" date="2021-01" db="EMBL/GenBank/DDBJ databases">
        <authorList>
            <person name="Corre E."/>
            <person name="Pelletier E."/>
            <person name="Niang G."/>
            <person name="Scheremetjew M."/>
            <person name="Finn R."/>
            <person name="Kale V."/>
            <person name="Holt S."/>
            <person name="Cochrane G."/>
            <person name="Meng A."/>
            <person name="Brown T."/>
            <person name="Cohen L."/>
        </authorList>
    </citation>
    <scope>NUCLEOTIDE SEQUENCE</scope>
    <source>
        <strain evidence="2">PLY182g</strain>
    </source>
</reference>
<dbReference type="AlphaFoldDB" id="A0A7S0LCZ2"/>
<feature type="transmembrane region" description="Helical" evidence="1">
    <location>
        <begin position="12"/>
        <end position="28"/>
    </location>
</feature>
<sequence>MASAFDEVWLVWEFAAGLVLCCIAALRVRDAQRASVRSEDGRISGMCYTSKHPKRRAALPMPFYAVGWSEHGQWYAPLDPTGLGRQVFDTGRDYVFMGYSRGRKSALRGAERLQRPVRSAEVIAVLRWLLTLPPLSMTAREAATFSVA</sequence>